<proteinExistence type="predicted"/>
<dbReference type="GO" id="GO:0016853">
    <property type="term" value="F:isomerase activity"/>
    <property type="evidence" value="ECO:0007669"/>
    <property type="project" value="UniProtKB-KW"/>
</dbReference>
<keyword evidence="3" id="KW-1185">Reference proteome</keyword>
<organism evidence="2 3">
    <name type="scientific">Zhouia spongiae</name>
    <dbReference type="NCBI Taxonomy" id="2202721"/>
    <lineage>
        <taxon>Bacteria</taxon>
        <taxon>Pseudomonadati</taxon>
        <taxon>Bacteroidota</taxon>
        <taxon>Flavobacteriia</taxon>
        <taxon>Flavobacteriales</taxon>
        <taxon>Flavobacteriaceae</taxon>
        <taxon>Zhouia</taxon>
    </lineage>
</organism>
<evidence type="ECO:0000313" key="2">
    <source>
        <dbReference type="EMBL" id="UNZ00243.1"/>
    </source>
</evidence>
<dbReference type="EMBL" id="CP094326">
    <property type="protein sequence ID" value="UNZ00243.1"/>
    <property type="molecule type" value="Genomic_DNA"/>
</dbReference>
<dbReference type="Proteomes" id="UP000829476">
    <property type="component" value="Chromosome"/>
</dbReference>
<accession>A0ABY3YR02</accession>
<feature type="domain" description="Xylose isomerase-like TIM barrel" evidence="1">
    <location>
        <begin position="43"/>
        <end position="206"/>
    </location>
</feature>
<dbReference type="InterPro" id="IPR013022">
    <property type="entry name" value="Xyl_isomerase-like_TIM-brl"/>
</dbReference>
<keyword evidence="2" id="KW-0413">Isomerase</keyword>
<gene>
    <name evidence="2" type="ORF">MQE36_07835</name>
</gene>
<name>A0ABY3YR02_9FLAO</name>
<reference evidence="2 3" key="1">
    <citation type="journal article" date="2018" name="Int. J. Syst. Evol. Microbiol.">
        <title>Zhouia spongiae sp. nov., isolated from a marine sponge.</title>
        <authorList>
            <person name="Zhuang L."/>
            <person name="Lin B."/>
            <person name="Qin F."/>
            <person name="Luo L."/>
        </authorList>
    </citation>
    <scope>NUCLEOTIDE SEQUENCE [LARGE SCALE GENOMIC DNA]</scope>
    <source>
        <strain evidence="2 3">HN-Y44</strain>
    </source>
</reference>
<dbReference type="RefSeq" id="WP_242938610.1">
    <property type="nucleotide sequence ID" value="NZ_CP094326.1"/>
</dbReference>
<evidence type="ECO:0000259" key="1">
    <source>
        <dbReference type="Pfam" id="PF01261"/>
    </source>
</evidence>
<protein>
    <submittedName>
        <fullName evidence="2">Sugar phosphate isomerase/epimerase</fullName>
    </submittedName>
</protein>
<dbReference type="Pfam" id="PF01261">
    <property type="entry name" value="AP_endonuc_2"/>
    <property type="match status" value="1"/>
</dbReference>
<sequence length="293" mass="34492">MKKIFLLLLLFLFGFIFSVVAQDRILFFQTNWGNQLSWDAFCKKAKESGFDGIDIWLPNDKENQDALKRALTKYELKLNLMHGTVKSLPLKESLKQYEERLEELMQWKPVLVNSHTGSDFFSYEDNLKFIEIGNRLSKKYNIPVYHETHRGRFSYSLPETLKYLDKAKELPLTLDMSHWMVVHESLLKTHKEKWETIIRNVHHIHARVGFEQAPQVNDPQAPEWKNALDFHLDIWEQIIRKGLREHNGVFTVTSEFGPPTYMPTAPYTRMPLGDQWKANVFVMNALKKRLGIQ</sequence>
<dbReference type="InterPro" id="IPR036237">
    <property type="entry name" value="Xyl_isomerase-like_sf"/>
</dbReference>
<evidence type="ECO:0000313" key="3">
    <source>
        <dbReference type="Proteomes" id="UP000829476"/>
    </source>
</evidence>
<dbReference type="SUPFAM" id="SSF51658">
    <property type="entry name" value="Xylose isomerase-like"/>
    <property type="match status" value="1"/>
</dbReference>
<dbReference type="Gene3D" id="3.20.20.150">
    <property type="entry name" value="Divalent-metal-dependent TIM barrel enzymes"/>
    <property type="match status" value="1"/>
</dbReference>